<dbReference type="InterPro" id="IPR005545">
    <property type="entry name" value="YCII"/>
</dbReference>
<organism evidence="3 4">
    <name type="scientific">Helicobacter ibis</name>
    <dbReference type="NCBI Taxonomy" id="2962633"/>
    <lineage>
        <taxon>Bacteria</taxon>
        <taxon>Pseudomonadati</taxon>
        <taxon>Campylobacterota</taxon>
        <taxon>Epsilonproteobacteria</taxon>
        <taxon>Campylobacterales</taxon>
        <taxon>Helicobacteraceae</taxon>
        <taxon>Helicobacter</taxon>
    </lineage>
</organism>
<dbReference type="RefSeq" id="WP_271020522.1">
    <property type="nucleotide sequence ID" value="NZ_JAQHXR010000001.1"/>
</dbReference>
<proteinExistence type="inferred from homology"/>
<dbReference type="EMBL" id="JAQHXR010000001">
    <property type="protein sequence ID" value="MDA3968228.1"/>
    <property type="molecule type" value="Genomic_DNA"/>
</dbReference>
<dbReference type="PANTHER" id="PTHR37828:SF1">
    <property type="entry name" value="YCII-RELATED DOMAIN-CONTAINING PROTEIN"/>
    <property type="match status" value="1"/>
</dbReference>
<keyword evidence="4" id="KW-1185">Reference proteome</keyword>
<dbReference type="SUPFAM" id="SSF54909">
    <property type="entry name" value="Dimeric alpha+beta barrel"/>
    <property type="match status" value="1"/>
</dbReference>
<feature type="domain" description="YCII-related" evidence="2">
    <location>
        <begin position="3"/>
        <end position="84"/>
    </location>
</feature>
<gene>
    <name evidence="3" type="ORF">PF021_00890</name>
</gene>
<dbReference type="Proteomes" id="UP001210261">
    <property type="component" value="Unassembled WGS sequence"/>
</dbReference>
<reference evidence="3 4" key="1">
    <citation type="submission" date="2023-01" db="EMBL/GenBank/DDBJ databases">
        <title>Description of Helicobacter ibis sp. nov. isolated from faecal droppings of black-faced ibis (Theristicus melanopis).</title>
        <authorList>
            <person name="Lopez-Cantillo M."/>
            <person name="Vidal-Veuthey B."/>
            <person name="Mella A."/>
            <person name="De La Haba R."/>
            <person name="Collado L."/>
        </authorList>
    </citation>
    <scope>NUCLEOTIDE SEQUENCE [LARGE SCALE GENOMIC DNA]</scope>
    <source>
        <strain evidence="3 4">A82</strain>
    </source>
</reference>
<dbReference type="InterPro" id="IPR011008">
    <property type="entry name" value="Dimeric_a/b-barrel"/>
</dbReference>
<name>A0ABT4VBZ6_9HELI</name>
<comment type="similarity">
    <text evidence="1">Belongs to the YciI family.</text>
</comment>
<evidence type="ECO:0000259" key="2">
    <source>
        <dbReference type="Pfam" id="PF03795"/>
    </source>
</evidence>
<sequence>MNLFVILITYTSSLDEINEILPTHREYLKKHYERGILLASGPRKPKVGGIIIGKFQSKDDALEFVSKDPYNLAKIASYEILEFNAVLHSSILDDFLG</sequence>
<dbReference type="PANTHER" id="PTHR37828">
    <property type="entry name" value="GSR2449 PROTEIN"/>
    <property type="match status" value="1"/>
</dbReference>
<dbReference type="Gene3D" id="3.30.70.1060">
    <property type="entry name" value="Dimeric alpha+beta barrel"/>
    <property type="match status" value="1"/>
</dbReference>
<dbReference type="Pfam" id="PF03795">
    <property type="entry name" value="YCII"/>
    <property type="match status" value="1"/>
</dbReference>
<evidence type="ECO:0000313" key="3">
    <source>
        <dbReference type="EMBL" id="MDA3968228.1"/>
    </source>
</evidence>
<evidence type="ECO:0000256" key="1">
    <source>
        <dbReference type="ARBA" id="ARBA00007689"/>
    </source>
</evidence>
<comment type="caution">
    <text evidence="3">The sequence shown here is derived from an EMBL/GenBank/DDBJ whole genome shotgun (WGS) entry which is preliminary data.</text>
</comment>
<evidence type="ECO:0000313" key="4">
    <source>
        <dbReference type="Proteomes" id="UP001210261"/>
    </source>
</evidence>
<protein>
    <submittedName>
        <fullName evidence="3">YciI family protein</fullName>
    </submittedName>
</protein>
<accession>A0ABT4VBZ6</accession>